<evidence type="ECO:0000256" key="2">
    <source>
        <dbReference type="SAM" id="Phobius"/>
    </source>
</evidence>
<gene>
    <name evidence="3" type="ORF">Plec18167_007769</name>
</gene>
<dbReference type="EMBL" id="JAVDPF010000034">
    <property type="protein sequence ID" value="KAL1869471.1"/>
    <property type="molecule type" value="Genomic_DNA"/>
</dbReference>
<keyword evidence="2" id="KW-0472">Membrane</keyword>
<accession>A0ABR3X1A0</accession>
<feature type="transmembrane region" description="Helical" evidence="2">
    <location>
        <begin position="6"/>
        <end position="27"/>
    </location>
</feature>
<protein>
    <submittedName>
        <fullName evidence="3">Uncharacterized protein</fullName>
    </submittedName>
</protein>
<evidence type="ECO:0000256" key="1">
    <source>
        <dbReference type="SAM" id="MobiDB-lite"/>
    </source>
</evidence>
<comment type="caution">
    <text evidence="3">The sequence shown here is derived from an EMBL/GenBank/DDBJ whole genome shotgun (WGS) entry which is preliminary data.</text>
</comment>
<name>A0ABR3X1A0_9EURO</name>
<proteinExistence type="predicted"/>
<sequence length="109" mass="11596">MPVGLWAIAEVTSVILAGAIPLLPGFVKFVRNGNDSSGARSGSRWGPNYGKGSKAQPFHSKPSTFVQGRYYPMDSETETIINSDALKDGDAVPLGIMKTVQVHAAYGRS</sequence>
<dbReference type="Proteomes" id="UP001583193">
    <property type="component" value="Unassembled WGS sequence"/>
</dbReference>
<keyword evidence="2" id="KW-1133">Transmembrane helix</keyword>
<keyword evidence="2" id="KW-0812">Transmembrane</keyword>
<feature type="region of interest" description="Disordered" evidence="1">
    <location>
        <begin position="35"/>
        <end position="64"/>
    </location>
</feature>
<evidence type="ECO:0000313" key="4">
    <source>
        <dbReference type="Proteomes" id="UP001583193"/>
    </source>
</evidence>
<reference evidence="3 4" key="1">
    <citation type="journal article" date="2024" name="IMA Fungus">
        <title>IMA Genome - F19 : A genome assembly and annotation guide to empower mycologists, including annotated draft genome sequences of Ceratocystis pirilliformis, Diaporthe australafricana, Fusarium ophioides, Paecilomyces lecythidis, and Sporothrix stenoceras.</title>
        <authorList>
            <person name="Aylward J."/>
            <person name="Wilson A.M."/>
            <person name="Visagie C.M."/>
            <person name="Spraker J."/>
            <person name="Barnes I."/>
            <person name="Buitendag C."/>
            <person name="Ceriani C."/>
            <person name="Del Mar Angel L."/>
            <person name="du Plessis D."/>
            <person name="Fuchs T."/>
            <person name="Gasser K."/>
            <person name="Kramer D."/>
            <person name="Li W."/>
            <person name="Munsamy K."/>
            <person name="Piso A."/>
            <person name="Price J.L."/>
            <person name="Sonnekus B."/>
            <person name="Thomas C."/>
            <person name="van der Nest A."/>
            <person name="van Dijk A."/>
            <person name="van Heerden A."/>
            <person name="van Vuuren N."/>
            <person name="Yilmaz N."/>
            <person name="Duong T.A."/>
            <person name="van der Merwe N.A."/>
            <person name="Wingfield M.J."/>
            <person name="Wingfield B.D."/>
        </authorList>
    </citation>
    <scope>NUCLEOTIDE SEQUENCE [LARGE SCALE GENOMIC DNA]</scope>
    <source>
        <strain evidence="3 4">CMW 18167</strain>
    </source>
</reference>
<evidence type="ECO:0000313" key="3">
    <source>
        <dbReference type="EMBL" id="KAL1869471.1"/>
    </source>
</evidence>
<keyword evidence="4" id="KW-1185">Reference proteome</keyword>
<organism evidence="3 4">
    <name type="scientific">Paecilomyces lecythidis</name>
    <dbReference type="NCBI Taxonomy" id="3004212"/>
    <lineage>
        <taxon>Eukaryota</taxon>
        <taxon>Fungi</taxon>
        <taxon>Dikarya</taxon>
        <taxon>Ascomycota</taxon>
        <taxon>Pezizomycotina</taxon>
        <taxon>Eurotiomycetes</taxon>
        <taxon>Eurotiomycetidae</taxon>
        <taxon>Eurotiales</taxon>
        <taxon>Thermoascaceae</taxon>
        <taxon>Paecilomyces</taxon>
    </lineage>
</organism>